<feature type="region of interest" description="Disordered" evidence="1">
    <location>
        <begin position="48"/>
        <end position="80"/>
    </location>
</feature>
<feature type="compositionally biased region" description="Low complexity" evidence="1">
    <location>
        <begin position="54"/>
        <end position="70"/>
    </location>
</feature>
<keyword evidence="3" id="KW-1185">Reference proteome</keyword>
<gene>
    <name evidence="2" type="ORF">LTRI10_LOCUS15111</name>
</gene>
<dbReference type="Proteomes" id="UP001497516">
    <property type="component" value="Chromosome 3"/>
</dbReference>
<reference evidence="2 3" key="1">
    <citation type="submission" date="2024-04" db="EMBL/GenBank/DDBJ databases">
        <authorList>
            <person name="Fracassetti M."/>
        </authorList>
    </citation>
    <scope>NUCLEOTIDE SEQUENCE [LARGE SCALE GENOMIC DNA]</scope>
</reference>
<sequence length="154" mass="16785">MAASKADEVIDSPSLSPGARFSFIVVCLGPGFEASKKYHFLLGHTHLHSPSPSPSISFPPSNRTSSLSSSPRRRRSESITEFLDSAPPIWNWKPGSRWNRRAGEVDDPNLPERPHPTVAVVSPLHLVAASSCCLNAEFPSPSRPSKKGGTWRKC</sequence>
<evidence type="ECO:0000256" key="1">
    <source>
        <dbReference type="SAM" id="MobiDB-lite"/>
    </source>
</evidence>
<dbReference type="AlphaFoldDB" id="A0AAV2DGY0"/>
<accession>A0AAV2DGY0</accession>
<evidence type="ECO:0000313" key="2">
    <source>
        <dbReference type="EMBL" id="CAL1373163.1"/>
    </source>
</evidence>
<feature type="region of interest" description="Disordered" evidence="1">
    <location>
        <begin position="95"/>
        <end position="116"/>
    </location>
</feature>
<proteinExistence type="predicted"/>
<organism evidence="2 3">
    <name type="scientific">Linum trigynum</name>
    <dbReference type="NCBI Taxonomy" id="586398"/>
    <lineage>
        <taxon>Eukaryota</taxon>
        <taxon>Viridiplantae</taxon>
        <taxon>Streptophyta</taxon>
        <taxon>Embryophyta</taxon>
        <taxon>Tracheophyta</taxon>
        <taxon>Spermatophyta</taxon>
        <taxon>Magnoliopsida</taxon>
        <taxon>eudicotyledons</taxon>
        <taxon>Gunneridae</taxon>
        <taxon>Pentapetalae</taxon>
        <taxon>rosids</taxon>
        <taxon>fabids</taxon>
        <taxon>Malpighiales</taxon>
        <taxon>Linaceae</taxon>
        <taxon>Linum</taxon>
    </lineage>
</organism>
<dbReference type="EMBL" id="OZ034816">
    <property type="protein sequence ID" value="CAL1373163.1"/>
    <property type="molecule type" value="Genomic_DNA"/>
</dbReference>
<evidence type="ECO:0000313" key="3">
    <source>
        <dbReference type="Proteomes" id="UP001497516"/>
    </source>
</evidence>
<protein>
    <submittedName>
        <fullName evidence="2">Uncharacterized protein</fullName>
    </submittedName>
</protein>
<name>A0AAV2DGY0_9ROSI</name>